<evidence type="ECO:0000313" key="2">
    <source>
        <dbReference type="Proteomes" id="UP000278807"/>
    </source>
</evidence>
<dbReference type="Proteomes" id="UP000278807">
    <property type="component" value="Unassembled WGS sequence"/>
</dbReference>
<accession>A0A3P7STJ0</accession>
<name>A0A3P7STJ0_RODNA</name>
<gene>
    <name evidence="1" type="ORF">HNAJ_LOCUS11412</name>
</gene>
<dbReference type="EMBL" id="UZAE01013566">
    <property type="protein sequence ID" value="VDO10389.1"/>
    <property type="molecule type" value="Genomic_DNA"/>
</dbReference>
<dbReference type="AlphaFoldDB" id="A0A3P7STJ0"/>
<evidence type="ECO:0000313" key="1">
    <source>
        <dbReference type="EMBL" id="VDO10389.1"/>
    </source>
</evidence>
<organism evidence="1 2">
    <name type="scientific">Rodentolepis nana</name>
    <name type="common">Dwarf tapeworm</name>
    <name type="synonym">Hymenolepis nana</name>
    <dbReference type="NCBI Taxonomy" id="102285"/>
    <lineage>
        <taxon>Eukaryota</taxon>
        <taxon>Metazoa</taxon>
        <taxon>Spiralia</taxon>
        <taxon>Lophotrochozoa</taxon>
        <taxon>Platyhelminthes</taxon>
        <taxon>Cestoda</taxon>
        <taxon>Eucestoda</taxon>
        <taxon>Cyclophyllidea</taxon>
        <taxon>Hymenolepididae</taxon>
        <taxon>Rodentolepis</taxon>
    </lineage>
</organism>
<protein>
    <submittedName>
        <fullName evidence="1">Uncharacterized protein</fullName>
    </submittedName>
</protein>
<proteinExistence type="predicted"/>
<sequence>MRREVGISKCPTTWSHSNSSGVQDPHIIHASMASKLETNFTLEEPTFLAKNVHDLIKRYVFHRSRFNIMNGYEFRHDPIKVPQFSFSKAMESHHSSGKLMSSRSICPSQGDRLQSICHSLDTFTFTTNHRIHPHFASQDHNSLTRHTSGVSLAISLNIKDISKMTELANQWTGWLSVAVYGTDGETIALLKFLNTFEPIGEGRANIFFHYVYQNDSFLERVALHNVAVTYAPTQTVLLVPNLDVDFSSLETLANSILVKSQSPNAILMASNFDDQCTAFRNHLCAITLDRIKTRDMNFTESIQGLMIQTGSSLLPEEAAHFDKQTQFLALIANSLSD</sequence>
<reference evidence="1 2" key="1">
    <citation type="submission" date="2018-11" db="EMBL/GenBank/DDBJ databases">
        <authorList>
            <consortium name="Pathogen Informatics"/>
        </authorList>
    </citation>
    <scope>NUCLEOTIDE SEQUENCE [LARGE SCALE GENOMIC DNA]</scope>
</reference>
<keyword evidence="2" id="KW-1185">Reference proteome</keyword>